<proteinExistence type="predicted"/>
<evidence type="ECO:0000256" key="1">
    <source>
        <dbReference type="SAM" id="MobiDB-lite"/>
    </source>
</evidence>
<protein>
    <recommendedName>
        <fullName evidence="4">4Fe-4S Wbl-type domain-containing protein</fullName>
    </recommendedName>
</protein>
<dbReference type="Proteomes" id="UP000621500">
    <property type="component" value="Unassembled WGS sequence"/>
</dbReference>
<dbReference type="EMBL" id="BONX01000032">
    <property type="protein sequence ID" value="GIG98215.1"/>
    <property type="molecule type" value="Genomic_DNA"/>
</dbReference>
<organism evidence="2 3">
    <name type="scientific">Plantactinospora mayteni</name>
    <dbReference type="NCBI Taxonomy" id="566021"/>
    <lineage>
        <taxon>Bacteria</taxon>
        <taxon>Bacillati</taxon>
        <taxon>Actinomycetota</taxon>
        <taxon>Actinomycetes</taxon>
        <taxon>Micromonosporales</taxon>
        <taxon>Micromonosporaceae</taxon>
        <taxon>Plantactinospora</taxon>
    </lineage>
</organism>
<accession>A0ABQ4EU76</accession>
<dbReference type="RefSeq" id="WP_203859668.1">
    <property type="nucleotide sequence ID" value="NZ_BAAAZQ010000010.1"/>
</dbReference>
<sequence length="121" mass="12729">MELRLTPVQVRNRLILVARRIVADHAPDAEGICRSCGVLHCEALAAARGYLARVEEPRRPLVVEIHRRAAVPPPGVTAAELRIAAGTVPPDADSEPACGAAGGRRTEQVGEVHAGGYPSNG</sequence>
<comment type="caution">
    <text evidence="2">The sequence shown here is derived from an EMBL/GenBank/DDBJ whole genome shotgun (WGS) entry which is preliminary data.</text>
</comment>
<feature type="region of interest" description="Disordered" evidence="1">
    <location>
        <begin position="87"/>
        <end position="121"/>
    </location>
</feature>
<keyword evidence="3" id="KW-1185">Reference proteome</keyword>
<evidence type="ECO:0000313" key="2">
    <source>
        <dbReference type="EMBL" id="GIG98215.1"/>
    </source>
</evidence>
<gene>
    <name evidence="2" type="ORF">Pma05_47880</name>
</gene>
<name>A0ABQ4EU76_9ACTN</name>
<evidence type="ECO:0008006" key="4">
    <source>
        <dbReference type="Google" id="ProtNLM"/>
    </source>
</evidence>
<evidence type="ECO:0000313" key="3">
    <source>
        <dbReference type="Proteomes" id="UP000621500"/>
    </source>
</evidence>
<reference evidence="2 3" key="1">
    <citation type="submission" date="2021-01" db="EMBL/GenBank/DDBJ databases">
        <title>Whole genome shotgun sequence of Plantactinospora mayteni NBRC 109088.</title>
        <authorList>
            <person name="Komaki H."/>
            <person name="Tamura T."/>
        </authorList>
    </citation>
    <scope>NUCLEOTIDE SEQUENCE [LARGE SCALE GENOMIC DNA]</scope>
    <source>
        <strain evidence="2 3">NBRC 109088</strain>
    </source>
</reference>